<dbReference type="Proteomes" id="UP000035016">
    <property type="component" value="Chromosome Chromosome"/>
</dbReference>
<dbReference type="KEGG" id="sle:sle_02220"/>
<accession>A0A0F7VKT9</accession>
<evidence type="ECO:0008006" key="4">
    <source>
        <dbReference type="Google" id="ProtNLM"/>
    </source>
</evidence>
<dbReference type="EMBL" id="LN831790">
    <property type="protein sequence ID" value="CQR59684.1"/>
    <property type="molecule type" value="Genomic_DNA"/>
</dbReference>
<feature type="signal peptide" evidence="1">
    <location>
        <begin position="1"/>
        <end position="33"/>
    </location>
</feature>
<evidence type="ECO:0000313" key="3">
    <source>
        <dbReference type="Proteomes" id="UP000035016"/>
    </source>
</evidence>
<gene>
    <name evidence="2" type="primary">sle_02220</name>
</gene>
<proteinExistence type="predicted"/>
<organism evidence="2 3">
    <name type="scientific">Streptomyces leeuwenhoekii</name>
    <dbReference type="NCBI Taxonomy" id="1437453"/>
    <lineage>
        <taxon>Bacteria</taxon>
        <taxon>Bacillati</taxon>
        <taxon>Actinomycetota</taxon>
        <taxon>Actinomycetes</taxon>
        <taxon>Kitasatosporales</taxon>
        <taxon>Streptomycetaceae</taxon>
        <taxon>Streptomyces</taxon>
    </lineage>
</organism>
<evidence type="ECO:0000313" key="2">
    <source>
        <dbReference type="EMBL" id="CQR59684.1"/>
    </source>
</evidence>
<dbReference type="RefSeq" id="WP_049976809.1">
    <property type="nucleotide sequence ID" value="NZ_AZSD01000215.1"/>
</dbReference>
<sequence length="147" mass="16072">MTRATPGRRARTVAGAFLLAATAALSTASVAVGAPDQRTCHIREGVTHQDTLGNAFTKDLYCENSPGKLYARASFVAPVTGMLNSTTSWFVCWTMGEPHPGGNNVWYYTQGEETVQMPSINAWGTIPANHLWTDQDPYPGLPRCPWW</sequence>
<feature type="chain" id="PRO_5002524056" description="Secreted Protein" evidence="1">
    <location>
        <begin position="34"/>
        <end position="147"/>
    </location>
</feature>
<dbReference type="AlphaFoldDB" id="A0A0F7VKT9"/>
<evidence type="ECO:0000256" key="1">
    <source>
        <dbReference type="SAM" id="SignalP"/>
    </source>
</evidence>
<keyword evidence="1" id="KW-0732">Signal</keyword>
<reference evidence="2 3" key="1">
    <citation type="submission" date="2015-02" db="EMBL/GenBank/DDBJ databases">
        <authorList>
            <person name="Gomez-Escribano P.J."/>
        </authorList>
    </citation>
    <scope>NUCLEOTIDE SEQUENCE [LARGE SCALE GENOMIC DNA]</scope>
    <source>
        <strain evidence="3">C34 (DSM 42122 / NRRL B-24963)</strain>
    </source>
</reference>
<name>A0A0F7VKT9_STRLW</name>
<protein>
    <recommendedName>
        <fullName evidence="4">Secreted Protein</fullName>
    </recommendedName>
</protein>